<gene>
    <name evidence="1" type="ORF">QP939_33750</name>
</gene>
<keyword evidence="2" id="KW-1185">Reference proteome</keyword>
<protein>
    <submittedName>
        <fullName evidence="1">Uncharacterized protein</fullName>
    </submittedName>
</protein>
<reference evidence="1 2" key="1">
    <citation type="submission" date="2023-06" db="EMBL/GenBank/DDBJ databases">
        <authorList>
            <person name="Oyuntsetseg B."/>
            <person name="Kim S.B."/>
        </authorList>
    </citation>
    <scope>NUCLEOTIDE SEQUENCE [LARGE SCALE GENOMIC DNA]</scope>
    <source>
        <strain evidence="1 2">2-2</strain>
    </source>
</reference>
<organism evidence="1 2">
    <name type="scientific">Amycolatopsis nalaikhensis</name>
    <dbReference type="NCBI Taxonomy" id="715472"/>
    <lineage>
        <taxon>Bacteria</taxon>
        <taxon>Bacillati</taxon>
        <taxon>Actinomycetota</taxon>
        <taxon>Actinomycetes</taxon>
        <taxon>Pseudonocardiales</taxon>
        <taxon>Pseudonocardiaceae</taxon>
        <taxon>Amycolatopsis</taxon>
    </lineage>
</organism>
<evidence type="ECO:0000313" key="1">
    <source>
        <dbReference type="EMBL" id="WIV53827.1"/>
    </source>
</evidence>
<dbReference type="RefSeq" id="WP_285450311.1">
    <property type="nucleotide sequence ID" value="NZ_CP127173.1"/>
</dbReference>
<accession>A0ABY8XDY9</accession>
<sequence length="47" mass="5295">MIRPHRRDDGHTSTLHGNYKVLHLDSKAEAKAVGAQMLDPWTVTRSP</sequence>
<proteinExistence type="predicted"/>
<name>A0ABY8XDY9_9PSEU</name>
<evidence type="ECO:0000313" key="2">
    <source>
        <dbReference type="Proteomes" id="UP001227101"/>
    </source>
</evidence>
<dbReference type="Proteomes" id="UP001227101">
    <property type="component" value="Chromosome"/>
</dbReference>
<dbReference type="EMBL" id="CP127173">
    <property type="protein sequence ID" value="WIV53827.1"/>
    <property type="molecule type" value="Genomic_DNA"/>
</dbReference>